<keyword evidence="1" id="KW-0175">Coiled coil</keyword>
<keyword evidence="4" id="KW-1185">Reference proteome</keyword>
<name>A0A558HHU1_9GAMM</name>
<feature type="coiled-coil region" evidence="1">
    <location>
        <begin position="496"/>
        <end position="523"/>
    </location>
</feature>
<dbReference type="AlphaFoldDB" id="A0A558HHU1"/>
<protein>
    <recommendedName>
        <fullName evidence="5">Tape measure protein</fullName>
    </recommendedName>
</protein>
<dbReference type="EMBL" id="VNFH01000009">
    <property type="protein sequence ID" value="TVU68683.1"/>
    <property type="molecule type" value="Genomic_DNA"/>
</dbReference>
<reference evidence="3 4" key="1">
    <citation type="submission" date="2019-07" db="EMBL/GenBank/DDBJ databases">
        <title>Diversity of Bacteria from Kongsfjorden, Arctic.</title>
        <authorList>
            <person name="Yu Y."/>
        </authorList>
    </citation>
    <scope>NUCLEOTIDE SEQUENCE [LARGE SCALE GENOMIC DNA]</scope>
    <source>
        <strain evidence="3 4">SM1923</strain>
    </source>
</reference>
<comment type="caution">
    <text evidence="3">The sequence shown here is derived from an EMBL/GenBank/DDBJ whole genome shotgun (WGS) entry which is preliminary data.</text>
</comment>
<evidence type="ECO:0008006" key="5">
    <source>
        <dbReference type="Google" id="ProtNLM"/>
    </source>
</evidence>
<evidence type="ECO:0000256" key="2">
    <source>
        <dbReference type="SAM" id="MobiDB-lite"/>
    </source>
</evidence>
<gene>
    <name evidence="3" type="ORF">FQP86_12870</name>
</gene>
<accession>A0A558HHU1</accession>
<sequence length="1160" mass="121024">MALSDLAAELVLKAKNLISPSTDAAADSVSDLSANAEELRSNLDQLEDQRALVRAFQQATTATSKAQTEWDKAADKVSRLEAEIEASGQASIAQQNRLEAARAVAARAGDAYAQQAAQAAQLGQSLTDAGIDTGNLSEEQLRLAREAREAQNALNGMGSSAAQAGDQAEEGSTGLQRARQALNDWSKAAAGAAVAGGALVVGFAARLTAQQSELARELDNVSQRTGVGIVALQKYRYAFERAGLDADEAGDIFQDVADKIADAFENGGGEAMDALDGVGIAAGDLISLAPDEMFLRLAAAMKDLPQASQINFLEGLASNASRLQPLLANNAEMLRQLGEQASELGLIMSPEQIANLLKTDEAINGLQTRLQGISTQLLSKLSPAVEDMAEAFDDALGDNSGLVDEMATAITGLIKIGTDWARSFIDNREQIAASMQSLIDVGQLMGNGLVASFRLVQSAAAGVTAGVAALGTGILQLNAKSLELLNKVGIASDREVANAQAKAQAAEATLADLNADAARYFNQAKEAGKAAANAFDNSTEAVEKQAKATGITADQLDKLAEGADVVDGKMLSLAQTQQRQADATRAQGKAAEAAAEALGTSLNELSTGISDSEAEAIDAFDWLANNSQVSAGQVAAAFEAAMGEISSEKGLAAFRSLLDELISSGVVGAELLEQRLKVTGQAAADALGLSLEDLTTGISKAEAKVIASFDTLARQGDLTGKQLAEALGEALTQLDGDKALDAIRDTLTGLVADGVTGAGALRSVWTEYKASIDDTTIALEEQRAQDAATQAEAVKNLRIIQNARQASQAADAAATQSAVSNVEARASAIGGGLAAIYNKAANATQALSAQAGSAFKAAMTGHSGVTGTVDLLRDKIADLEESVGNAFTVWKTRADPMGVQKYMAKVAANSGIVEIKFRKQQLAAIELQDALAKVASGDPGASLRSLAADSGQAISSTQLLRMSSEDLRRQFDLLDDASFSSLESAIQSVRSQVDSLSDSVSDTLSSLRSELASLQGDSTQVEALRYQEQQLELQTSLNQARALGDAQTISDAQEALRLASQAHDLRLADIQTQTEQERQEALQAEADLQRQVQANEVTQRENNTSAQGRTTQLTTSLQAQRRVAVDLNIGGQQVTLNGVDESEADAFLDTLSRASRTAVR</sequence>
<evidence type="ECO:0000313" key="3">
    <source>
        <dbReference type="EMBL" id="TVU68683.1"/>
    </source>
</evidence>
<feature type="region of interest" description="Disordered" evidence="2">
    <location>
        <begin position="152"/>
        <end position="176"/>
    </location>
</feature>
<proteinExistence type="predicted"/>
<dbReference type="Proteomes" id="UP000319941">
    <property type="component" value="Unassembled WGS sequence"/>
</dbReference>
<feature type="coiled-coil region" evidence="1">
    <location>
        <begin position="29"/>
        <end position="56"/>
    </location>
</feature>
<evidence type="ECO:0000256" key="1">
    <source>
        <dbReference type="SAM" id="Coils"/>
    </source>
</evidence>
<dbReference type="OrthoDB" id="6144932at2"/>
<evidence type="ECO:0000313" key="4">
    <source>
        <dbReference type="Proteomes" id="UP000319941"/>
    </source>
</evidence>
<organism evidence="3 4">
    <name type="scientific">Cobetia crustatorum</name>
    <dbReference type="NCBI Taxonomy" id="553385"/>
    <lineage>
        <taxon>Bacteria</taxon>
        <taxon>Pseudomonadati</taxon>
        <taxon>Pseudomonadota</taxon>
        <taxon>Gammaproteobacteria</taxon>
        <taxon>Oceanospirillales</taxon>
        <taxon>Halomonadaceae</taxon>
        <taxon>Cobetia</taxon>
    </lineage>
</organism>
<dbReference type="RefSeq" id="WP_144727780.1">
    <property type="nucleotide sequence ID" value="NZ_CAWOWR010000147.1"/>
</dbReference>